<dbReference type="CDD" id="cd21416">
    <property type="entry name" value="HDC_protein"/>
    <property type="match status" value="1"/>
</dbReference>
<dbReference type="EMBL" id="JACRSP010000002">
    <property type="protein sequence ID" value="MBC8535978.1"/>
    <property type="molecule type" value="Genomic_DNA"/>
</dbReference>
<protein>
    <submittedName>
        <fullName evidence="2">Uncharacterized protein</fullName>
    </submittedName>
</protein>
<feature type="transmembrane region" description="Helical" evidence="1">
    <location>
        <begin position="286"/>
        <end position="311"/>
    </location>
</feature>
<name>A0A926DD88_9FIRM</name>
<evidence type="ECO:0000313" key="2">
    <source>
        <dbReference type="EMBL" id="MBC8535978.1"/>
    </source>
</evidence>
<proteinExistence type="predicted"/>
<keyword evidence="1" id="KW-0812">Transmembrane</keyword>
<feature type="transmembrane region" description="Helical" evidence="1">
    <location>
        <begin position="62"/>
        <end position="80"/>
    </location>
</feature>
<feature type="transmembrane region" description="Helical" evidence="1">
    <location>
        <begin position="31"/>
        <end position="50"/>
    </location>
</feature>
<accession>A0A926DD88</accession>
<keyword evidence="1" id="KW-0472">Membrane</keyword>
<evidence type="ECO:0000256" key="1">
    <source>
        <dbReference type="SAM" id="Phobius"/>
    </source>
</evidence>
<reference evidence="2" key="1">
    <citation type="submission" date="2020-08" db="EMBL/GenBank/DDBJ databases">
        <title>Genome public.</title>
        <authorList>
            <person name="Liu C."/>
            <person name="Sun Q."/>
        </authorList>
    </citation>
    <scope>NUCLEOTIDE SEQUENCE</scope>
    <source>
        <strain evidence="2">BX7</strain>
    </source>
</reference>
<evidence type="ECO:0000313" key="3">
    <source>
        <dbReference type="Proteomes" id="UP000620366"/>
    </source>
</evidence>
<dbReference type="RefSeq" id="WP_249299735.1">
    <property type="nucleotide sequence ID" value="NZ_JACRSP010000002.1"/>
</dbReference>
<dbReference type="AlphaFoldDB" id="A0A926DD88"/>
<keyword evidence="1" id="KW-1133">Transmembrane helix</keyword>
<feature type="transmembrane region" description="Helical" evidence="1">
    <location>
        <begin position="260"/>
        <end position="280"/>
    </location>
</feature>
<dbReference type="Proteomes" id="UP000620366">
    <property type="component" value="Unassembled WGS sequence"/>
</dbReference>
<feature type="transmembrane region" description="Helical" evidence="1">
    <location>
        <begin position="92"/>
        <end position="116"/>
    </location>
</feature>
<organism evidence="2 3">
    <name type="scientific">Feifania hominis</name>
    <dbReference type="NCBI Taxonomy" id="2763660"/>
    <lineage>
        <taxon>Bacteria</taxon>
        <taxon>Bacillati</taxon>
        <taxon>Bacillota</taxon>
        <taxon>Clostridia</taxon>
        <taxon>Eubacteriales</taxon>
        <taxon>Feifaniaceae</taxon>
        <taxon>Feifania</taxon>
    </lineage>
</organism>
<feature type="transmembrane region" description="Helical" evidence="1">
    <location>
        <begin position="231"/>
        <end position="248"/>
    </location>
</feature>
<feature type="transmembrane region" description="Helical" evidence="1">
    <location>
        <begin position="6"/>
        <end position="24"/>
    </location>
</feature>
<feature type="transmembrane region" description="Helical" evidence="1">
    <location>
        <begin position="318"/>
        <end position="339"/>
    </location>
</feature>
<feature type="transmembrane region" description="Helical" evidence="1">
    <location>
        <begin position="365"/>
        <end position="385"/>
    </location>
</feature>
<gene>
    <name evidence="2" type="ORF">H8695_04650</name>
</gene>
<keyword evidence="3" id="KW-1185">Reference proteome</keyword>
<dbReference type="InterPro" id="IPR049576">
    <property type="entry name" value="HDC-like"/>
</dbReference>
<feature type="transmembrane region" description="Helical" evidence="1">
    <location>
        <begin position="208"/>
        <end position="225"/>
    </location>
</feature>
<comment type="caution">
    <text evidence="2">The sequence shown here is derived from an EMBL/GenBank/DDBJ whole genome shotgun (WGS) entry which is preliminary data.</text>
</comment>
<feature type="transmembrane region" description="Helical" evidence="1">
    <location>
        <begin position="148"/>
        <end position="171"/>
    </location>
</feature>
<sequence>MTIEFTPFGALAVMLLVMVIGEVITKATKGWFPSALVITLLLCAGFWTILPADLVARAGVSATLFQIISGLLVANLGTLIGRREMAAQWRTVLIALMGLASIIVICLTAGAALFGWSNAVAAAPPICGAAIATAMVRAAAEAAGNTQAALIAVVCMAVQCLVGYPLGAFCLNKETRRLSALYKRGELKAPASAGADGAAQGKKKMTSTNLTLLKLAVIVLISYYLQVLTKGYISMYVWCLILGFAAHETKVIETDALTKANSYGLAMTLLMLYLFGGLSASTPETIFPVFGIAISLVLMSAAAMAVMALIASKVFKQSFYMSYVIVLNAFFGFPINVMLTNEALDNNISDPTERAVVSSQIMPKMLIAGFTSVTIVSVFIAGILIKFL</sequence>